<keyword evidence="1" id="KW-0414">Isoprene biosynthesis</keyword>
<accession>A0A7C5LG11</accession>
<dbReference type="EMBL" id="DRWN01000047">
    <property type="protein sequence ID" value="HHK68643.1"/>
    <property type="molecule type" value="Genomic_DNA"/>
</dbReference>
<dbReference type="PANTHER" id="PTHR42870">
    <property type="entry name" value="ACETYL-COA C-ACETYLTRANSFERASE"/>
    <property type="match status" value="1"/>
</dbReference>
<evidence type="ECO:0000259" key="2">
    <source>
        <dbReference type="Pfam" id="PF00108"/>
    </source>
</evidence>
<dbReference type="Pfam" id="PF00108">
    <property type="entry name" value="Thiolase_N"/>
    <property type="match status" value="1"/>
</dbReference>
<dbReference type="AlphaFoldDB" id="A0A7C5LG11"/>
<feature type="domain" description="Thiolase C-terminal" evidence="3">
    <location>
        <begin position="238"/>
        <end position="370"/>
    </location>
</feature>
<name>A0A7C5LG11_CALS0</name>
<dbReference type="InterPro" id="IPR055140">
    <property type="entry name" value="Thiolase_C_2"/>
</dbReference>
<gene>
    <name evidence="4" type="ORF">ENM11_05770</name>
</gene>
<dbReference type="GO" id="GO:0008299">
    <property type="term" value="P:isoprenoid biosynthetic process"/>
    <property type="evidence" value="ECO:0007669"/>
    <property type="project" value="UniProtKB-KW"/>
</dbReference>
<dbReference type="CDD" id="cd00829">
    <property type="entry name" value="SCP-x_thiolase"/>
    <property type="match status" value="1"/>
</dbReference>
<dbReference type="Gene3D" id="3.40.47.10">
    <property type="match status" value="1"/>
</dbReference>
<sequence>MTYFRSMQPLTSQELVFEAVKKCLDDCGLSFKDVDAVVAGTAPDAFDGYHHKGLLAADSIDGMGKMLSRIFVGGGTGVGVAVAGWWHVASGVFDKVLVVAWEKMSHPYPHAQALFRTIFEPVLEQPLGPNLIWIFALEMRRYMEMHKLSKELIARVAVKNKSNALDHPYAQLPAKITVEDVLKSPVLVWPVNRLDISPTSDGAVALLLASEHEARKITDTPVWLDGVGACLDSQFWTNRDLAYPYYVYLAAQQAYKMAGITNPLKQIDVFEPYDPFTYKELHHLDALLGKPGLAPKLLAEGQLERDGDYPTCPSGGLLGVGNPIAAAGLMKVAELYWQLSGRAGKRQVPNAYVGVAQAWGDLMQVGQVVVCRS</sequence>
<dbReference type="InterPro" id="IPR002155">
    <property type="entry name" value="Thiolase"/>
</dbReference>
<comment type="caution">
    <text evidence="4">The sequence shown here is derived from an EMBL/GenBank/DDBJ whole genome shotgun (WGS) entry which is preliminary data.</text>
</comment>
<evidence type="ECO:0000256" key="1">
    <source>
        <dbReference type="ARBA" id="ARBA00023229"/>
    </source>
</evidence>
<dbReference type="PIRSF" id="PIRSF000429">
    <property type="entry name" value="Ac-CoA_Ac_transf"/>
    <property type="match status" value="1"/>
</dbReference>
<dbReference type="InterPro" id="IPR020616">
    <property type="entry name" value="Thiolase_N"/>
</dbReference>
<protein>
    <submittedName>
        <fullName evidence="4">Thiolase domain-containing protein</fullName>
    </submittedName>
</protein>
<proteinExistence type="predicted"/>
<dbReference type="InterPro" id="IPR016039">
    <property type="entry name" value="Thiolase-like"/>
</dbReference>
<dbReference type="PANTHER" id="PTHR42870:SF7">
    <property type="entry name" value="ACETYL-COA C-ACETYLTRANSFERASE (ACETOACETYL-COA THIOLASE) (ACAB-3)"/>
    <property type="match status" value="1"/>
</dbReference>
<dbReference type="Pfam" id="PF22691">
    <property type="entry name" value="Thiolase_C_1"/>
    <property type="match status" value="1"/>
</dbReference>
<evidence type="ECO:0000259" key="3">
    <source>
        <dbReference type="Pfam" id="PF22691"/>
    </source>
</evidence>
<evidence type="ECO:0000313" key="4">
    <source>
        <dbReference type="EMBL" id="HHK68643.1"/>
    </source>
</evidence>
<dbReference type="NCBIfam" id="NF004721">
    <property type="entry name" value="PRK06065.1"/>
    <property type="match status" value="1"/>
</dbReference>
<dbReference type="SUPFAM" id="SSF53901">
    <property type="entry name" value="Thiolase-like"/>
    <property type="match status" value="1"/>
</dbReference>
<feature type="domain" description="Thiolase N-terminal" evidence="2">
    <location>
        <begin position="7"/>
        <end position="211"/>
    </location>
</feature>
<reference evidence="4" key="1">
    <citation type="journal article" date="2020" name="mSystems">
        <title>Genome- and Community-Level Interaction Insights into Carbon Utilization and Element Cycling Functions of Hydrothermarchaeota in Hydrothermal Sediment.</title>
        <authorList>
            <person name="Zhou Z."/>
            <person name="Liu Y."/>
            <person name="Xu W."/>
            <person name="Pan J."/>
            <person name="Luo Z.H."/>
            <person name="Li M."/>
        </authorList>
    </citation>
    <scope>NUCLEOTIDE SEQUENCE [LARGE SCALE GENOMIC DNA]</scope>
    <source>
        <strain evidence="4">SpSt-1056</strain>
    </source>
</reference>
<dbReference type="GO" id="GO:0016747">
    <property type="term" value="F:acyltransferase activity, transferring groups other than amino-acyl groups"/>
    <property type="evidence" value="ECO:0007669"/>
    <property type="project" value="InterPro"/>
</dbReference>
<organism evidence="4">
    <name type="scientific">Caldiarchaeum subterraneum</name>
    <dbReference type="NCBI Taxonomy" id="311458"/>
    <lineage>
        <taxon>Archaea</taxon>
        <taxon>Nitrososphaerota</taxon>
        <taxon>Candidatus Caldarchaeales</taxon>
        <taxon>Candidatus Caldarchaeaceae</taxon>
        <taxon>Candidatus Caldarchaeum</taxon>
    </lineage>
</organism>